<evidence type="ECO:0000313" key="2">
    <source>
        <dbReference type="Proteomes" id="UP000317778"/>
    </source>
</evidence>
<protein>
    <recommendedName>
        <fullName evidence="3">DUF3108 domain-containing protein</fullName>
    </recommendedName>
</protein>
<dbReference type="EMBL" id="NJBO01000003">
    <property type="protein sequence ID" value="TKJ43729.1"/>
    <property type="molecule type" value="Genomic_DNA"/>
</dbReference>
<dbReference type="Proteomes" id="UP000317778">
    <property type="component" value="Unassembled WGS sequence"/>
</dbReference>
<proteinExistence type="predicted"/>
<evidence type="ECO:0008006" key="3">
    <source>
        <dbReference type="Google" id="ProtNLM"/>
    </source>
</evidence>
<name>A0A532V957_UNCT6</name>
<gene>
    <name evidence="1" type="ORF">CEE36_03315</name>
</gene>
<organism evidence="1 2">
    <name type="scientific">candidate division TA06 bacterium B3_TA06</name>
    <dbReference type="NCBI Taxonomy" id="2012487"/>
    <lineage>
        <taxon>Bacteria</taxon>
        <taxon>Bacteria division TA06</taxon>
    </lineage>
</organism>
<dbReference type="AlphaFoldDB" id="A0A532V957"/>
<sequence>MNALIALLLIAAGFSDPGIPNGEKVVYLGYDQGTTREISHEVYDNGDNYYSVHEHHDTTRIIVKCWVQTSDLSTIKVIKDRSGRFQLGVQPIPEGILVSDGFKGKSSKVRHEGSFYDRHTLIEAFRGFPFERPQTVEFGFFESNVGMVITGTCTYGGIHTIQTDAGEFRCHKLTLGFKSKFVETVYRMLLAGRSFDFYYEVREPHRMIYWTDNKDGYMKLIRIENEGE</sequence>
<reference evidence="1 2" key="1">
    <citation type="submission" date="2017-06" db="EMBL/GenBank/DDBJ databases">
        <title>Novel microbial phyla capable of carbon fixation and sulfur reduction in deep-sea sediments.</title>
        <authorList>
            <person name="Huang J."/>
            <person name="Baker B."/>
            <person name="Wang Y."/>
        </authorList>
    </citation>
    <scope>NUCLEOTIDE SEQUENCE [LARGE SCALE GENOMIC DNA]</scope>
    <source>
        <strain evidence="1">B3_TA06</strain>
    </source>
</reference>
<comment type="caution">
    <text evidence="1">The sequence shown here is derived from an EMBL/GenBank/DDBJ whole genome shotgun (WGS) entry which is preliminary data.</text>
</comment>
<evidence type="ECO:0000313" key="1">
    <source>
        <dbReference type="EMBL" id="TKJ43729.1"/>
    </source>
</evidence>
<accession>A0A532V957</accession>